<proteinExistence type="predicted"/>
<evidence type="ECO:0000313" key="1">
    <source>
        <dbReference type="EMBL" id="KAJ3499837.1"/>
    </source>
</evidence>
<evidence type="ECO:0000313" key="2">
    <source>
        <dbReference type="Proteomes" id="UP001148737"/>
    </source>
</evidence>
<keyword evidence="2" id="KW-1185">Reference proteome</keyword>
<accession>A0ACC1R9J7</accession>
<sequence>MFDLTIRRTMEPKVQGPIVMITGCRSGIGKSLASAFAFRGAHVLATARQASQLQDLCAEHANITALSLDLDRPEDINHLHTAVQELTGGKIDFLINNAGLHYSALAMDLDMEEVHKVFSVNVFSVMRLCSAFLPMLRRGEHRNRAIVQIGSVTRDIPVVWQSAYNASKAALSQYTKTLRLEVKPLNISVVEVVTGFVQSDILRHGFYPPSNSLYIPVQEQMEKIKLHGNASGMAAGKYAGSIAEKLLATKRFPTSEVWQGTLAWKLRLAVAICPLWLLAELRCGHATL</sequence>
<organism evidence="1 2">
    <name type="scientific">Lecanicillium saksenae</name>
    <dbReference type="NCBI Taxonomy" id="468837"/>
    <lineage>
        <taxon>Eukaryota</taxon>
        <taxon>Fungi</taxon>
        <taxon>Dikarya</taxon>
        <taxon>Ascomycota</taxon>
        <taxon>Pezizomycotina</taxon>
        <taxon>Sordariomycetes</taxon>
        <taxon>Hypocreomycetidae</taxon>
        <taxon>Hypocreales</taxon>
        <taxon>Cordycipitaceae</taxon>
        <taxon>Lecanicillium</taxon>
    </lineage>
</organism>
<gene>
    <name evidence="1" type="ORF">NLG97_g12</name>
</gene>
<comment type="caution">
    <text evidence="1">The sequence shown here is derived from an EMBL/GenBank/DDBJ whole genome shotgun (WGS) entry which is preliminary data.</text>
</comment>
<reference evidence="1" key="1">
    <citation type="submission" date="2022-07" db="EMBL/GenBank/DDBJ databases">
        <title>Genome Sequence of Lecanicillium saksenae.</title>
        <authorList>
            <person name="Buettner E."/>
        </authorList>
    </citation>
    <scope>NUCLEOTIDE SEQUENCE</scope>
    <source>
        <strain evidence="1">VT-O1</strain>
    </source>
</reference>
<name>A0ACC1R9J7_9HYPO</name>
<protein>
    <submittedName>
        <fullName evidence="1">Uncharacterized protein</fullName>
    </submittedName>
</protein>
<dbReference type="Proteomes" id="UP001148737">
    <property type="component" value="Unassembled WGS sequence"/>
</dbReference>
<dbReference type="EMBL" id="JANAKD010000001">
    <property type="protein sequence ID" value="KAJ3499837.1"/>
    <property type="molecule type" value="Genomic_DNA"/>
</dbReference>